<evidence type="ECO:0000313" key="2">
    <source>
        <dbReference type="EMBL" id="KAJ7697052.1"/>
    </source>
</evidence>
<comment type="caution">
    <text evidence="2">The sequence shown here is derived from an EMBL/GenBank/DDBJ whole genome shotgun (WGS) entry which is preliminary data.</text>
</comment>
<feature type="coiled-coil region" evidence="1">
    <location>
        <begin position="156"/>
        <end position="192"/>
    </location>
</feature>
<proteinExistence type="predicted"/>
<sequence>MDARVSVWRFGKHGRIVAKLSASARAVTDGKTMSLRASEKIEMIGNCRPRRQLAAPGVDGVLLGEACMKAGPGRKMARSVRQVCDRARRALVSAEHFLVQHTPCIRASILLAYSGGNSVGRWERDVIVISERRQRFPDGILNTGDTYNSKMCLPENKITQNEIKVAENEIKMAENEIKMAENEIKINQNENEITIF</sequence>
<organism evidence="2 3">
    <name type="scientific">Mycena rosella</name>
    <name type="common">Pink bonnet</name>
    <name type="synonym">Agaricus rosellus</name>
    <dbReference type="NCBI Taxonomy" id="1033263"/>
    <lineage>
        <taxon>Eukaryota</taxon>
        <taxon>Fungi</taxon>
        <taxon>Dikarya</taxon>
        <taxon>Basidiomycota</taxon>
        <taxon>Agaricomycotina</taxon>
        <taxon>Agaricomycetes</taxon>
        <taxon>Agaricomycetidae</taxon>
        <taxon>Agaricales</taxon>
        <taxon>Marasmiineae</taxon>
        <taxon>Mycenaceae</taxon>
        <taxon>Mycena</taxon>
    </lineage>
</organism>
<keyword evidence="1" id="KW-0175">Coiled coil</keyword>
<reference evidence="2" key="1">
    <citation type="submission" date="2023-03" db="EMBL/GenBank/DDBJ databases">
        <title>Massive genome expansion in bonnet fungi (Mycena s.s.) driven by repeated elements and novel gene families across ecological guilds.</title>
        <authorList>
            <consortium name="Lawrence Berkeley National Laboratory"/>
            <person name="Harder C.B."/>
            <person name="Miyauchi S."/>
            <person name="Viragh M."/>
            <person name="Kuo A."/>
            <person name="Thoen E."/>
            <person name="Andreopoulos B."/>
            <person name="Lu D."/>
            <person name="Skrede I."/>
            <person name="Drula E."/>
            <person name="Henrissat B."/>
            <person name="Morin E."/>
            <person name="Kohler A."/>
            <person name="Barry K."/>
            <person name="LaButti K."/>
            <person name="Morin E."/>
            <person name="Salamov A."/>
            <person name="Lipzen A."/>
            <person name="Mereny Z."/>
            <person name="Hegedus B."/>
            <person name="Baldrian P."/>
            <person name="Stursova M."/>
            <person name="Weitz H."/>
            <person name="Taylor A."/>
            <person name="Grigoriev I.V."/>
            <person name="Nagy L.G."/>
            <person name="Martin F."/>
            <person name="Kauserud H."/>
        </authorList>
    </citation>
    <scope>NUCLEOTIDE SEQUENCE</scope>
    <source>
        <strain evidence="2">CBHHK067</strain>
    </source>
</reference>
<keyword evidence="3" id="KW-1185">Reference proteome</keyword>
<evidence type="ECO:0000256" key="1">
    <source>
        <dbReference type="SAM" id="Coils"/>
    </source>
</evidence>
<evidence type="ECO:0000313" key="3">
    <source>
        <dbReference type="Proteomes" id="UP001221757"/>
    </source>
</evidence>
<dbReference type="AlphaFoldDB" id="A0AAD7GIV5"/>
<protein>
    <submittedName>
        <fullName evidence="2">Uncharacterized protein</fullName>
    </submittedName>
</protein>
<dbReference type="Proteomes" id="UP001221757">
    <property type="component" value="Unassembled WGS sequence"/>
</dbReference>
<name>A0AAD7GIV5_MYCRO</name>
<accession>A0AAD7GIV5</accession>
<dbReference type="EMBL" id="JARKIE010000032">
    <property type="protein sequence ID" value="KAJ7697052.1"/>
    <property type="molecule type" value="Genomic_DNA"/>
</dbReference>
<gene>
    <name evidence="2" type="ORF">B0H17DRAFT_1130691</name>
</gene>